<sequence length="309" mass="32235">MKIARTLLASAALLGLTLGPVHAAELKKLGLAVANLQANFFNQIKQSVEAEAKKRGIAVVVVDAKGDGPTQVNQIQDLLTQNIDALIYIPAGAAAATVPVKLAKNAGIPVINVDRNAEGAPGDTFLATDSVTSAKAVCDYILKQAGGKGKMVIIHGQKGTTPEVDRTKGCMESVKAYPDVKVVAEQFSNLWSQDEGFQIMQNMLQANPDVSIVFAQADGLALGAAQAIKVANPSQKIVVGGFDGDTAALEALSKGVFNVTATQQTQKMGRDAVENAVKLVAGEKVPPVQLMDATLTTKENVAGFIANHP</sequence>
<dbReference type="InterPro" id="IPR028082">
    <property type="entry name" value="Peripla_BP_I"/>
</dbReference>
<accession>A0A0T7GWZ8</accession>
<dbReference type="InterPro" id="IPR025997">
    <property type="entry name" value="SBP_2_dom"/>
</dbReference>
<dbReference type="GO" id="GO:0030246">
    <property type="term" value="F:carbohydrate binding"/>
    <property type="evidence" value="ECO:0007669"/>
    <property type="project" value="UniProtKB-ARBA"/>
</dbReference>
<dbReference type="RefSeq" id="WP_046637020.1">
    <property type="nucleotide sequence ID" value="NZ_CCRK01000011.1"/>
</dbReference>
<evidence type="ECO:0000313" key="6">
    <source>
        <dbReference type="EMBL" id="CDZ51812.1"/>
    </source>
</evidence>
<reference evidence="6 7" key="1">
    <citation type="submission" date="2014-08" db="EMBL/GenBank/DDBJ databases">
        <authorList>
            <person name="Chen Y.-H."/>
        </authorList>
    </citation>
    <scope>NUCLEOTIDE SEQUENCE [LARGE SCALE GENOMIC DNA]</scope>
</reference>
<evidence type="ECO:0000313" key="7">
    <source>
        <dbReference type="Proteomes" id="UP000039660"/>
    </source>
</evidence>
<protein>
    <submittedName>
        <fullName evidence="6">D-ribose-binding periplasmic protein</fullName>
    </submittedName>
</protein>
<dbReference type="EMBL" id="CCRK01000011">
    <property type="protein sequence ID" value="CDZ51812.1"/>
    <property type="molecule type" value="Genomic_DNA"/>
</dbReference>
<dbReference type="GO" id="GO:0030313">
    <property type="term" value="C:cell envelope"/>
    <property type="evidence" value="ECO:0007669"/>
    <property type="project" value="UniProtKB-SubCell"/>
</dbReference>
<comment type="subcellular location">
    <subcellularLocation>
        <location evidence="1">Cell envelope</location>
    </subcellularLocation>
</comment>
<proteinExistence type="inferred from homology"/>
<evidence type="ECO:0000256" key="2">
    <source>
        <dbReference type="ARBA" id="ARBA00007639"/>
    </source>
</evidence>
<dbReference type="PANTHER" id="PTHR46847:SF1">
    <property type="entry name" value="D-ALLOSE-BINDING PERIPLASMIC PROTEIN-RELATED"/>
    <property type="match status" value="1"/>
</dbReference>
<dbReference type="Gene3D" id="3.40.50.2300">
    <property type="match status" value="2"/>
</dbReference>
<evidence type="ECO:0000259" key="5">
    <source>
        <dbReference type="Pfam" id="PF13407"/>
    </source>
</evidence>
<feature type="signal peptide" evidence="4">
    <location>
        <begin position="1"/>
        <end position="23"/>
    </location>
</feature>
<comment type="similarity">
    <text evidence="2">Belongs to the bacterial solute-binding protein 2 family.</text>
</comment>
<dbReference type="CDD" id="cd19972">
    <property type="entry name" value="PBP1_ABC_sugar_binding-like"/>
    <property type="match status" value="1"/>
</dbReference>
<dbReference type="SUPFAM" id="SSF53822">
    <property type="entry name" value="Periplasmic binding protein-like I"/>
    <property type="match status" value="1"/>
</dbReference>
<keyword evidence="3 4" id="KW-0732">Signal</keyword>
<organism evidence="6 7">
    <name type="scientific">Neorhizobium galegae bv. officinalis</name>
    <dbReference type="NCBI Taxonomy" id="323656"/>
    <lineage>
        <taxon>Bacteria</taxon>
        <taxon>Pseudomonadati</taxon>
        <taxon>Pseudomonadota</taxon>
        <taxon>Alphaproteobacteria</taxon>
        <taxon>Hyphomicrobiales</taxon>
        <taxon>Rhizobiaceae</taxon>
        <taxon>Rhizobium/Agrobacterium group</taxon>
        <taxon>Neorhizobium</taxon>
    </lineage>
</organism>
<feature type="domain" description="Periplasmic binding protein" evidence="5">
    <location>
        <begin position="30"/>
        <end position="284"/>
    </location>
</feature>
<evidence type="ECO:0000256" key="3">
    <source>
        <dbReference type="ARBA" id="ARBA00022729"/>
    </source>
</evidence>
<dbReference type="Pfam" id="PF13407">
    <property type="entry name" value="Peripla_BP_4"/>
    <property type="match status" value="1"/>
</dbReference>
<gene>
    <name evidence="6" type="ORF">NGAL_HAMBI1189_41580</name>
</gene>
<dbReference type="Proteomes" id="UP000039660">
    <property type="component" value="Unassembled WGS sequence"/>
</dbReference>
<dbReference type="AlphaFoldDB" id="A0A0T7GWZ8"/>
<evidence type="ECO:0000256" key="4">
    <source>
        <dbReference type="SAM" id="SignalP"/>
    </source>
</evidence>
<evidence type="ECO:0000256" key="1">
    <source>
        <dbReference type="ARBA" id="ARBA00004196"/>
    </source>
</evidence>
<dbReference type="PANTHER" id="PTHR46847">
    <property type="entry name" value="D-ALLOSE-BINDING PERIPLASMIC PROTEIN-RELATED"/>
    <property type="match status" value="1"/>
</dbReference>
<feature type="chain" id="PRO_5006683668" evidence="4">
    <location>
        <begin position="24"/>
        <end position="309"/>
    </location>
</feature>
<name>A0A0T7GWZ8_NEOGA</name>